<reference evidence="2 3" key="1">
    <citation type="submission" date="2018-08" db="EMBL/GenBank/DDBJ databases">
        <title>A genome reference for cultivated species of the human gut microbiota.</title>
        <authorList>
            <person name="Zou Y."/>
            <person name="Xue W."/>
            <person name="Luo G."/>
        </authorList>
    </citation>
    <scope>NUCLEOTIDE SEQUENCE [LARGE SCALE GENOMIC DNA]</scope>
    <source>
        <strain evidence="2 3">AM40-30BH</strain>
    </source>
</reference>
<comment type="caution">
    <text evidence="2">The sequence shown here is derived from an EMBL/GenBank/DDBJ whole genome shotgun (WGS) entry which is preliminary data.</text>
</comment>
<protein>
    <submittedName>
        <fullName evidence="2">TlpA family protein disulfide reductase</fullName>
    </submittedName>
</protein>
<dbReference type="GO" id="GO:0016209">
    <property type="term" value="F:antioxidant activity"/>
    <property type="evidence" value="ECO:0007669"/>
    <property type="project" value="InterPro"/>
</dbReference>
<dbReference type="GO" id="GO:0016491">
    <property type="term" value="F:oxidoreductase activity"/>
    <property type="evidence" value="ECO:0007669"/>
    <property type="project" value="InterPro"/>
</dbReference>
<accession>A0A413VK35</accession>
<dbReference type="Proteomes" id="UP000284379">
    <property type="component" value="Unassembled WGS sequence"/>
</dbReference>
<dbReference type="CDD" id="cd02966">
    <property type="entry name" value="TlpA_like_family"/>
    <property type="match status" value="1"/>
</dbReference>
<dbReference type="InterPro" id="IPR036249">
    <property type="entry name" value="Thioredoxin-like_sf"/>
</dbReference>
<dbReference type="PROSITE" id="PS51352">
    <property type="entry name" value="THIOREDOXIN_2"/>
    <property type="match status" value="1"/>
</dbReference>
<evidence type="ECO:0000259" key="1">
    <source>
        <dbReference type="PROSITE" id="PS51352"/>
    </source>
</evidence>
<dbReference type="Pfam" id="PF00578">
    <property type="entry name" value="AhpC-TSA"/>
    <property type="match status" value="1"/>
</dbReference>
<sequence>MPYTKSTIASAFMRLTLLISLLFIFGRCIQEDPDVFSLKPGDTLPEFSVEDNGGNIVSTATLRGKVCLIAFVNTGCPDCRKELPEIESAYQQFKDNEIVRFIIISRSQGYESLTEYWTNNQLTIPYSAQENDAVFKKFASQNIPRIYIASPQGIIVFTSDDSSNVVAETISTQINNLIKVPE</sequence>
<proteinExistence type="predicted"/>
<dbReference type="Gene3D" id="3.40.30.10">
    <property type="entry name" value="Glutaredoxin"/>
    <property type="match status" value="1"/>
</dbReference>
<feature type="domain" description="Thioredoxin" evidence="1">
    <location>
        <begin position="38"/>
        <end position="179"/>
    </location>
</feature>
<dbReference type="AlphaFoldDB" id="A0A413VK35"/>
<dbReference type="InterPro" id="IPR013766">
    <property type="entry name" value="Thioredoxin_domain"/>
</dbReference>
<dbReference type="InterPro" id="IPR050553">
    <property type="entry name" value="Thioredoxin_ResA/DsbE_sf"/>
</dbReference>
<dbReference type="SUPFAM" id="SSF52833">
    <property type="entry name" value="Thioredoxin-like"/>
    <property type="match status" value="1"/>
</dbReference>
<gene>
    <name evidence="2" type="ORF">DW888_14815</name>
</gene>
<organism evidence="2 3">
    <name type="scientific">Bacteroides nordii</name>
    <dbReference type="NCBI Taxonomy" id="291645"/>
    <lineage>
        <taxon>Bacteria</taxon>
        <taxon>Pseudomonadati</taxon>
        <taxon>Bacteroidota</taxon>
        <taxon>Bacteroidia</taxon>
        <taxon>Bacteroidales</taxon>
        <taxon>Bacteroidaceae</taxon>
        <taxon>Bacteroides</taxon>
    </lineage>
</organism>
<evidence type="ECO:0000313" key="3">
    <source>
        <dbReference type="Proteomes" id="UP000284379"/>
    </source>
</evidence>
<dbReference type="PANTHER" id="PTHR42852:SF17">
    <property type="entry name" value="THIOREDOXIN-LIKE PROTEIN HI_1115"/>
    <property type="match status" value="1"/>
</dbReference>
<dbReference type="PANTHER" id="PTHR42852">
    <property type="entry name" value="THIOL:DISULFIDE INTERCHANGE PROTEIN DSBE"/>
    <property type="match status" value="1"/>
</dbReference>
<evidence type="ECO:0000313" key="2">
    <source>
        <dbReference type="EMBL" id="RHB33950.1"/>
    </source>
</evidence>
<dbReference type="InterPro" id="IPR000866">
    <property type="entry name" value="AhpC/TSA"/>
</dbReference>
<name>A0A413VK35_9BACE</name>
<dbReference type="EMBL" id="QSGO01000012">
    <property type="protein sequence ID" value="RHB33950.1"/>
    <property type="molecule type" value="Genomic_DNA"/>
</dbReference>